<evidence type="ECO:0000256" key="4">
    <source>
        <dbReference type="ARBA" id="ARBA00022840"/>
    </source>
</evidence>
<evidence type="ECO:0000313" key="7">
    <source>
        <dbReference type="Proteomes" id="UP000823877"/>
    </source>
</evidence>
<dbReference type="InterPro" id="IPR003439">
    <property type="entry name" value="ABC_transporter-like_ATP-bd"/>
</dbReference>
<dbReference type="CDD" id="cd03220">
    <property type="entry name" value="ABC_KpsT_Wzt"/>
    <property type="match status" value="1"/>
</dbReference>
<proteinExistence type="inferred from homology"/>
<dbReference type="AlphaFoldDB" id="A0A9D2MJI7"/>
<keyword evidence="4 6" id="KW-0067">ATP-binding</keyword>
<reference evidence="6" key="2">
    <citation type="submission" date="2021-04" db="EMBL/GenBank/DDBJ databases">
        <authorList>
            <person name="Gilroy R."/>
        </authorList>
    </citation>
    <scope>NUCLEOTIDE SEQUENCE</scope>
    <source>
        <strain evidence="6">CHK188-16595</strain>
    </source>
</reference>
<evidence type="ECO:0000256" key="3">
    <source>
        <dbReference type="ARBA" id="ARBA00022741"/>
    </source>
</evidence>
<gene>
    <name evidence="6" type="ORF">IAA37_05975</name>
</gene>
<dbReference type="InterPro" id="IPR017871">
    <property type="entry name" value="ABC_transporter-like_CS"/>
</dbReference>
<accession>A0A9D2MJI7</accession>
<dbReference type="InterPro" id="IPR015860">
    <property type="entry name" value="ABC_transpr_TagH-like"/>
</dbReference>
<feature type="domain" description="ABC transporter" evidence="5">
    <location>
        <begin position="21"/>
        <end position="250"/>
    </location>
</feature>
<keyword evidence="2" id="KW-0813">Transport</keyword>
<dbReference type="PROSITE" id="PS50893">
    <property type="entry name" value="ABC_TRANSPORTER_2"/>
    <property type="match status" value="1"/>
</dbReference>
<dbReference type="Pfam" id="PF00005">
    <property type="entry name" value="ABC_tran"/>
    <property type="match status" value="1"/>
</dbReference>
<dbReference type="InterPro" id="IPR027417">
    <property type="entry name" value="P-loop_NTPase"/>
</dbReference>
<evidence type="ECO:0000259" key="5">
    <source>
        <dbReference type="PROSITE" id="PS50893"/>
    </source>
</evidence>
<name>A0A9D2MJI7_9FIRM</name>
<dbReference type="Proteomes" id="UP000823877">
    <property type="component" value="Unassembled WGS sequence"/>
</dbReference>
<dbReference type="SMART" id="SM00382">
    <property type="entry name" value="AAA"/>
    <property type="match status" value="1"/>
</dbReference>
<dbReference type="Gene3D" id="3.40.50.300">
    <property type="entry name" value="P-loop containing nucleotide triphosphate hydrolases"/>
    <property type="match status" value="1"/>
</dbReference>
<comment type="caution">
    <text evidence="6">The sequence shown here is derived from an EMBL/GenBank/DDBJ whole genome shotgun (WGS) entry which is preliminary data.</text>
</comment>
<comment type="similarity">
    <text evidence="1">Belongs to the ABC transporter superfamily.</text>
</comment>
<dbReference type="GO" id="GO:0005524">
    <property type="term" value="F:ATP binding"/>
    <property type="evidence" value="ECO:0007669"/>
    <property type="project" value="UniProtKB-KW"/>
</dbReference>
<keyword evidence="3" id="KW-0547">Nucleotide-binding</keyword>
<reference evidence="6" key="1">
    <citation type="journal article" date="2021" name="PeerJ">
        <title>Extensive microbial diversity within the chicken gut microbiome revealed by metagenomics and culture.</title>
        <authorList>
            <person name="Gilroy R."/>
            <person name="Ravi A."/>
            <person name="Getino M."/>
            <person name="Pursley I."/>
            <person name="Horton D.L."/>
            <person name="Alikhan N.F."/>
            <person name="Baker D."/>
            <person name="Gharbi K."/>
            <person name="Hall N."/>
            <person name="Watson M."/>
            <person name="Adriaenssens E.M."/>
            <person name="Foster-Nyarko E."/>
            <person name="Jarju S."/>
            <person name="Secka A."/>
            <person name="Antonio M."/>
            <person name="Oren A."/>
            <person name="Chaudhuri R.R."/>
            <person name="La Ragione R."/>
            <person name="Hildebrand F."/>
            <person name="Pallen M.J."/>
        </authorList>
    </citation>
    <scope>NUCLEOTIDE SEQUENCE</scope>
    <source>
        <strain evidence="6">CHK188-16595</strain>
    </source>
</reference>
<dbReference type="InterPro" id="IPR050683">
    <property type="entry name" value="Bact_Polysacc_Export_ATP-bd"/>
</dbReference>
<dbReference type="PANTHER" id="PTHR46743:SF2">
    <property type="entry name" value="TEICHOIC ACIDS EXPORT ATP-BINDING PROTEIN TAGH"/>
    <property type="match status" value="1"/>
</dbReference>
<dbReference type="SUPFAM" id="SSF52540">
    <property type="entry name" value="P-loop containing nucleoside triphosphate hydrolases"/>
    <property type="match status" value="1"/>
</dbReference>
<organism evidence="6 7">
    <name type="scientific">Candidatus Eubacterium faecale</name>
    <dbReference type="NCBI Taxonomy" id="2838568"/>
    <lineage>
        <taxon>Bacteria</taxon>
        <taxon>Bacillati</taxon>
        <taxon>Bacillota</taxon>
        <taxon>Clostridia</taxon>
        <taxon>Eubacteriales</taxon>
        <taxon>Eubacteriaceae</taxon>
        <taxon>Eubacterium</taxon>
    </lineage>
</organism>
<evidence type="ECO:0000256" key="1">
    <source>
        <dbReference type="ARBA" id="ARBA00005417"/>
    </source>
</evidence>
<protein>
    <submittedName>
        <fullName evidence="6">ABC transporter ATP-binding protein</fullName>
    </submittedName>
</protein>
<dbReference type="InterPro" id="IPR003593">
    <property type="entry name" value="AAA+_ATPase"/>
</dbReference>
<evidence type="ECO:0000256" key="2">
    <source>
        <dbReference type="ARBA" id="ARBA00022448"/>
    </source>
</evidence>
<dbReference type="GO" id="GO:0140359">
    <property type="term" value="F:ABC-type transporter activity"/>
    <property type="evidence" value="ECO:0007669"/>
    <property type="project" value="InterPro"/>
</dbReference>
<dbReference type="PANTHER" id="PTHR46743">
    <property type="entry name" value="TEICHOIC ACIDS EXPORT ATP-BINDING PROTEIN TAGH"/>
    <property type="match status" value="1"/>
</dbReference>
<dbReference type="EMBL" id="DWXN01000011">
    <property type="protein sequence ID" value="HJB75204.1"/>
    <property type="molecule type" value="Genomic_DNA"/>
</dbReference>
<dbReference type="PROSITE" id="PS00211">
    <property type="entry name" value="ABC_TRANSPORTER_1"/>
    <property type="match status" value="1"/>
</dbReference>
<sequence>MRDDVAISVQNVTMSFNLNKEKVDNLKEYVIKLITHKLEFKKFHALQNISFDVKKGEHLAILGFNGAGKSTLLKTIVGVYKPTSGKIEKQGVIAPLLELGAGFDPNYSGKENIFLYGAILGYSREYIQSKYDEIVEFSELGNFINVPLKNYSSGMRARLGFSIATAVEPDVLILDEVLSVGDAKFRTKSLKKVQSMFEKGVTVLFVSHSIDQVKAICDTAILLDHGKIIAQGDVNEVSAIYDEMTSGVRDSKAKAMQEEKEILKKVAAAKPVAEDKSDPAARNAEQ</sequence>
<dbReference type="GO" id="GO:0016020">
    <property type="term" value="C:membrane"/>
    <property type="evidence" value="ECO:0007669"/>
    <property type="project" value="InterPro"/>
</dbReference>
<evidence type="ECO:0000313" key="6">
    <source>
        <dbReference type="EMBL" id="HJB75204.1"/>
    </source>
</evidence>
<dbReference type="GO" id="GO:0016887">
    <property type="term" value="F:ATP hydrolysis activity"/>
    <property type="evidence" value="ECO:0007669"/>
    <property type="project" value="InterPro"/>
</dbReference>